<feature type="compositionally biased region" description="Acidic residues" evidence="1">
    <location>
        <begin position="1"/>
        <end position="19"/>
    </location>
</feature>
<reference evidence="2" key="1">
    <citation type="submission" date="2021-01" db="EMBL/GenBank/DDBJ databases">
        <authorList>
            <consortium name="Genoscope - CEA"/>
            <person name="William W."/>
        </authorList>
    </citation>
    <scope>NUCLEOTIDE SEQUENCE</scope>
</reference>
<dbReference type="Proteomes" id="UP001295469">
    <property type="component" value="Chromosome C03"/>
</dbReference>
<dbReference type="AlphaFoldDB" id="A0A816IA44"/>
<gene>
    <name evidence="2" type="ORF">DARMORV10_C03P61510.1</name>
    <name evidence="3" type="ORF">DARMORV10_C04P22710.1</name>
</gene>
<evidence type="ECO:0000313" key="3">
    <source>
        <dbReference type="EMBL" id="CAF1831387.1"/>
    </source>
</evidence>
<protein>
    <submittedName>
        <fullName evidence="2">(rape) hypothetical protein</fullName>
    </submittedName>
</protein>
<organism evidence="2">
    <name type="scientific">Brassica napus</name>
    <name type="common">Rape</name>
    <dbReference type="NCBI Taxonomy" id="3708"/>
    <lineage>
        <taxon>Eukaryota</taxon>
        <taxon>Viridiplantae</taxon>
        <taxon>Streptophyta</taxon>
        <taxon>Embryophyta</taxon>
        <taxon>Tracheophyta</taxon>
        <taxon>Spermatophyta</taxon>
        <taxon>Magnoliopsida</taxon>
        <taxon>eudicotyledons</taxon>
        <taxon>Gunneridae</taxon>
        <taxon>Pentapetalae</taxon>
        <taxon>rosids</taxon>
        <taxon>malvids</taxon>
        <taxon>Brassicales</taxon>
        <taxon>Brassicaceae</taxon>
        <taxon>Brassiceae</taxon>
        <taxon>Brassica</taxon>
    </lineage>
</organism>
<proteinExistence type="predicted"/>
<evidence type="ECO:0000256" key="1">
    <source>
        <dbReference type="SAM" id="MobiDB-lite"/>
    </source>
</evidence>
<dbReference type="EMBL" id="HG994368">
    <property type="protein sequence ID" value="CAF1831387.1"/>
    <property type="molecule type" value="Genomic_DNA"/>
</dbReference>
<dbReference type="EMBL" id="HG994367">
    <property type="protein sequence ID" value="CAF1707114.1"/>
    <property type="molecule type" value="Genomic_DNA"/>
</dbReference>
<accession>A0A816IA44</accession>
<feature type="region of interest" description="Disordered" evidence="1">
    <location>
        <begin position="1"/>
        <end position="20"/>
    </location>
</feature>
<sequence>MPPNFDEIDEKEGSNDDSDDAFKISLKSFMKNKRDDAMVNKASHAQKFLNASRLNEA</sequence>
<name>A0A816IA44_BRANA</name>
<dbReference type="Proteomes" id="UP001295469">
    <property type="component" value="Chromosome C04"/>
</dbReference>
<evidence type="ECO:0000313" key="2">
    <source>
        <dbReference type="EMBL" id="CAF1707114.1"/>
    </source>
</evidence>